<evidence type="ECO:0000256" key="2">
    <source>
        <dbReference type="ARBA" id="ARBA00008061"/>
    </source>
</evidence>
<evidence type="ECO:0000256" key="4">
    <source>
        <dbReference type="ARBA" id="ARBA00022640"/>
    </source>
</evidence>
<dbReference type="Pfam" id="PF02922">
    <property type="entry name" value="CBM_48"/>
    <property type="match status" value="1"/>
</dbReference>
<keyword evidence="8" id="KW-1185">Reference proteome</keyword>
<feature type="domain" description="Glycosyl hydrolase family 13 catalytic" evidence="6">
    <location>
        <begin position="333"/>
        <end position="697"/>
    </location>
</feature>
<dbReference type="CDD" id="cd11346">
    <property type="entry name" value="AmyAc_plant_IsoA"/>
    <property type="match status" value="1"/>
</dbReference>
<dbReference type="Gene3D" id="2.60.40.10">
    <property type="entry name" value="Immunoglobulins"/>
    <property type="match status" value="1"/>
</dbReference>
<dbReference type="SUPFAM" id="SSF51445">
    <property type="entry name" value="(Trans)glycosidases"/>
    <property type="match status" value="1"/>
</dbReference>
<sequence>MGHCLPYVMQAHCRSLGVLDSSKLFAAICEKYKKRVTTHSSKLSFNEKLVHKEFLKPVRSDSYDHHVPKALATSNVFVPKTLENMATYRFMTETGGQLKALVKKTNNNKLELQVEVEPFHHFEGQGELYMIWGLFTNNSTNLKIIETPFAKNSVGNKLSVELEFDKTLSPFYVSFLLELNLGSNSKASTIRSHRKTNFVVPVGFVTGRPYPLGISFSENGFINFAFLSRNAERVALCLYADTGTDKPTLEIDLDPYVNRSGDIWHASVDCTLPFVGYGYRCKNGDRVLLDPYAKIIGNFGPGKCLGKLCEERAFDWSGDCRPGLAMEKLIIYRLNVARFTIDKSSKLPGEVSGTFSGVSEKLDHFKNLGVNAVLLEPIFPFDERKGPYYPYHFFSPGSLYGTSESMKEMVKKMHANGIEVFLEVVFTHTSEHASLREIDNSCYYDINGGLNCNYPIVLQMIVDSLRYWVTEFHIDGFCFVNASFFMTGGNSEFLSRPPLVEAIAFDPLLSKVKIIADLWDPHSPTGTEETALLFPHWKRWAETNTKFCVDVRNFFRGRGLISILATRICGSGDMFLSGRAPHFSFNYITRNAGLSLVDLVSFSEGSELESECSWNCGEEGPTDKIDVLERRIKQIRNFLFILFVSLGVPVFNMGDECGQSASGSPVYTNRKPLDWNALRSGFGIQVTQFISFLSSLRMRRGDLLQRGGFVKEGNIQWRGIEQLPPNWDDISCKFIAMTLKAESSSASGGDLFVAFNSGDHSEKVALPPLVVEEAWVRLLDTALSFPGFFDADGVRVEDGSGTYEMESHSCVLFEARSV</sequence>
<dbReference type="InterPro" id="IPR048650">
    <property type="entry name" value="ISOA1-3-like_C"/>
</dbReference>
<organism evidence="7 8">
    <name type="scientific">Castilleja foliolosa</name>
    <dbReference type="NCBI Taxonomy" id="1961234"/>
    <lineage>
        <taxon>Eukaryota</taxon>
        <taxon>Viridiplantae</taxon>
        <taxon>Streptophyta</taxon>
        <taxon>Embryophyta</taxon>
        <taxon>Tracheophyta</taxon>
        <taxon>Spermatophyta</taxon>
        <taxon>Magnoliopsida</taxon>
        <taxon>eudicotyledons</taxon>
        <taxon>Gunneridae</taxon>
        <taxon>Pentapetalae</taxon>
        <taxon>asterids</taxon>
        <taxon>lamiids</taxon>
        <taxon>Lamiales</taxon>
        <taxon>Orobanchaceae</taxon>
        <taxon>Pedicularideae</taxon>
        <taxon>Castillejinae</taxon>
        <taxon>Castilleja</taxon>
    </lineage>
</organism>
<dbReference type="CDD" id="cd02856">
    <property type="entry name" value="E_set_GDE_Isoamylase_N"/>
    <property type="match status" value="1"/>
</dbReference>
<evidence type="ECO:0000256" key="3">
    <source>
        <dbReference type="ARBA" id="ARBA00022528"/>
    </source>
</evidence>
<dbReference type="InterPro" id="IPR004193">
    <property type="entry name" value="Glyco_hydro_13_N"/>
</dbReference>
<accession>A0ABD3CZT0</accession>
<proteinExistence type="inferred from homology"/>
<name>A0ABD3CZT0_9LAMI</name>
<dbReference type="InterPro" id="IPR013783">
    <property type="entry name" value="Ig-like_fold"/>
</dbReference>
<comment type="caution">
    <text evidence="7">The sequence shown here is derived from an EMBL/GenBank/DDBJ whole genome shotgun (WGS) entry which is preliminary data.</text>
</comment>
<dbReference type="PANTHER" id="PTHR43002">
    <property type="entry name" value="GLYCOGEN DEBRANCHING ENZYME"/>
    <property type="match status" value="1"/>
</dbReference>
<dbReference type="Gene3D" id="3.20.20.80">
    <property type="entry name" value="Glycosidases"/>
    <property type="match status" value="1"/>
</dbReference>
<evidence type="ECO:0000259" key="6">
    <source>
        <dbReference type="SMART" id="SM00642"/>
    </source>
</evidence>
<dbReference type="SUPFAM" id="SSF81296">
    <property type="entry name" value="E set domains"/>
    <property type="match status" value="1"/>
</dbReference>
<dbReference type="Proteomes" id="UP001632038">
    <property type="component" value="Unassembled WGS sequence"/>
</dbReference>
<dbReference type="SMART" id="SM00642">
    <property type="entry name" value="Aamy"/>
    <property type="match status" value="1"/>
</dbReference>
<reference evidence="8" key="1">
    <citation type="journal article" date="2024" name="IScience">
        <title>Strigolactones Initiate the Formation of Haustorium-like Structures in Castilleja.</title>
        <authorList>
            <person name="Buerger M."/>
            <person name="Peterson D."/>
            <person name="Chory J."/>
        </authorList>
    </citation>
    <scope>NUCLEOTIDE SEQUENCE [LARGE SCALE GENOMIC DNA]</scope>
</reference>
<dbReference type="InterPro" id="IPR013780">
    <property type="entry name" value="Glyco_hydro_b"/>
</dbReference>
<dbReference type="InterPro" id="IPR044096">
    <property type="entry name" value="AmyAc_plant_ISA2"/>
</dbReference>
<dbReference type="AlphaFoldDB" id="A0ABD3CZT0"/>
<dbReference type="InterPro" id="IPR006047">
    <property type="entry name" value="GH13_cat_dom"/>
</dbReference>
<dbReference type="InterPro" id="IPR014756">
    <property type="entry name" value="Ig_E-set"/>
</dbReference>
<comment type="subcellular location">
    <subcellularLocation>
        <location evidence="1">Plastid</location>
        <location evidence="1">Chloroplast</location>
    </subcellularLocation>
</comment>
<keyword evidence="4" id="KW-0934">Plastid</keyword>
<dbReference type="GO" id="GO:0009507">
    <property type="term" value="C:chloroplast"/>
    <property type="evidence" value="ECO:0007669"/>
    <property type="project" value="UniProtKB-SubCell"/>
</dbReference>
<dbReference type="Pfam" id="PF00128">
    <property type="entry name" value="Alpha-amylase"/>
    <property type="match status" value="1"/>
</dbReference>
<protein>
    <recommendedName>
        <fullName evidence="6">Glycosyl hydrolase family 13 catalytic domain-containing protein</fullName>
    </recommendedName>
</protein>
<evidence type="ECO:0000256" key="1">
    <source>
        <dbReference type="ARBA" id="ARBA00004229"/>
    </source>
</evidence>
<dbReference type="EMBL" id="JAVIJP010000027">
    <property type="protein sequence ID" value="KAL3635217.1"/>
    <property type="molecule type" value="Genomic_DNA"/>
</dbReference>
<dbReference type="GO" id="GO:0019156">
    <property type="term" value="F:isoamylase activity"/>
    <property type="evidence" value="ECO:0007669"/>
    <property type="project" value="UniProtKB-ARBA"/>
</dbReference>
<dbReference type="SUPFAM" id="SSF51011">
    <property type="entry name" value="Glycosyl hydrolase domain"/>
    <property type="match status" value="1"/>
</dbReference>
<comment type="similarity">
    <text evidence="2">Belongs to the glycosyl hydrolase 13 family.</text>
</comment>
<dbReference type="Gene3D" id="2.60.40.1180">
    <property type="entry name" value="Golgi alpha-mannosidase II"/>
    <property type="match status" value="1"/>
</dbReference>
<keyword evidence="3" id="KW-0150">Chloroplast</keyword>
<dbReference type="InterPro" id="IPR017853">
    <property type="entry name" value="GH"/>
</dbReference>
<gene>
    <name evidence="7" type="ORF">CASFOL_019764</name>
</gene>
<evidence type="ECO:0000256" key="5">
    <source>
        <dbReference type="ARBA" id="ARBA00022946"/>
    </source>
</evidence>
<keyword evidence="5" id="KW-0809">Transit peptide</keyword>
<evidence type="ECO:0000313" key="7">
    <source>
        <dbReference type="EMBL" id="KAL3635217.1"/>
    </source>
</evidence>
<dbReference type="InterPro" id="IPR044505">
    <property type="entry name" value="GlgX_Isoamylase_N_E_set"/>
</dbReference>
<dbReference type="Pfam" id="PF21156">
    <property type="entry name" value="ISOA1-3_C"/>
    <property type="match status" value="1"/>
</dbReference>
<evidence type="ECO:0000313" key="8">
    <source>
        <dbReference type="Proteomes" id="UP001632038"/>
    </source>
</evidence>